<dbReference type="InterPro" id="IPR017459">
    <property type="entry name" value="Glycosyl_Trfase_fam3_N_dom"/>
</dbReference>
<dbReference type="AlphaFoldDB" id="A0A6J7CP04"/>
<dbReference type="SUPFAM" id="SSF47648">
    <property type="entry name" value="Nucleoside phosphorylase/phosphoribosyltransferase N-terminal domain"/>
    <property type="match status" value="1"/>
</dbReference>
<evidence type="ECO:0000256" key="4">
    <source>
        <dbReference type="ARBA" id="ARBA00022679"/>
    </source>
</evidence>
<dbReference type="GO" id="GO:0009032">
    <property type="term" value="F:thymidine phosphorylase activity"/>
    <property type="evidence" value="ECO:0007669"/>
    <property type="project" value="TreeGrafter"/>
</dbReference>
<dbReference type="FunFam" id="3.40.1030.10:FF:000001">
    <property type="entry name" value="Thymidine phosphorylase"/>
    <property type="match status" value="1"/>
</dbReference>
<dbReference type="GO" id="GO:0004645">
    <property type="term" value="F:1,4-alpha-oligoglucan phosphorylase activity"/>
    <property type="evidence" value="ECO:0007669"/>
    <property type="project" value="InterPro"/>
</dbReference>
<dbReference type="InterPro" id="IPR000053">
    <property type="entry name" value="Thymidine/pyrmidine_PPase"/>
</dbReference>
<dbReference type="GO" id="GO:0006206">
    <property type="term" value="P:pyrimidine nucleobase metabolic process"/>
    <property type="evidence" value="ECO:0007669"/>
    <property type="project" value="InterPro"/>
</dbReference>
<keyword evidence="4" id="KW-0808">Transferase</keyword>
<evidence type="ECO:0000259" key="5">
    <source>
        <dbReference type="SMART" id="SM00941"/>
    </source>
</evidence>
<comment type="similarity">
    <text evidence="1">Belongs to the thymidine/pyrimidine-nucleoside phosphorylase family.</text>
</comment>
<comment type="subunit">
    <text evidence="2">Homodimer.</text>
</comment>
<dbReference type="PIRSF" id="PIRSF000478">
    <property type="entry name" value="TP_PyNP"/>
    <property type="match status" value="1"/>
</dbReference>
<dbReference type="GO" id="GO:0006213">
    <property type="term" value="P:pyrimidine nucleoside metabolic process"/>
    <property type="evidence" value="ECO:0007669"/>
    <property type="project" value="InterPro"/>
</dbReference>
<dbReference type="PANTHER" id="PTHR10515">
    <property type="entry name" value="THYMIDINE PHOSPHORYLASE"/>
    <property type="match status" value="1"/>
</dbReference>
<dbReference type="InterPro" id="IPR000312">
    <property type="entry name" value="Glycosyl_Trfase_fam3"/>
</dbReference>
<dbReference type="PROSITE" id="PS00647">
    <property type="entry name" value="THYMID_PHOSPHORYLASE"/>
    <property type="match status" value="1"/>
</dbReference>
<dbReference type="InterPro" id="IPR013102">
    <property type="entry name" value="PYNP_C"/>
</dbReference>
<dbReference type="Pfam" id="PF00591">
    <property type="entry name" value="Glycos_transf_3"/>
    <property type="match status" value="1"/>
</dbReference>
<dbReference type="PANTHER" id="PTHR10515:SF0">
    <property type="entry name" value="THYMIDINE PHOSPHORYLASE"/>
    <property type="match status" value="1"/>
</dbReference>
<gene>
    <name evidence="6" type="ORF">UFOPK3389_00163</name>
</gene>
<evidence type="ECO:0000256" key="2">
    <source>
        <dbReference type="ARBA" id="ARBA00011738"/>
    </source>
</evidence>
<dbReference type="Gene3D" id="3.40.1030.10">
    <property type="entry name" value="Nucleoside phosphorylase/phosphoribosyltransferase catalytic domain"/>
    <property type="match status" value="1"/>
</dbReference>
<dbReference type="SMART" id="SM00941">
    <property type="entry name" value="PYNP_C"/>
    <property type="match status" value="1"/>
</dbReference>
<dbReference type="InterPro" id="IPR017872">
    <property type="entry name" value="Pyrmidine_PPase_CS"/>
</dbReference>
<evidence type="ECO:0000313" key="6">
    <source>
        <dbReference type="EMBL" id="CAB4859516.1"/>
    </source>
</evidence>
<feature type="domain" description="Pyrimidine nucleoside phosphorylase C-terminal" evidence="5">
    <location>
        <begin position="337"/>
        <end position="411"/>
    </location>
</feature>
<dbReference type="Gene3D" id="3.90.1170.30">
    <property type="entry name" value="Pyrimidine nucleoside phosphorylase-like, C-terminal domain"/>
    <property type="match status" value="1"/>
</dbReference>
<dbReference type="InterPro" id="IPR036566">
    <property type="entry name" value="PYNP-like_C_sf"/>
</dbReference>
<evidence type="ECO:0000256" key="1">
    <source>
        <dbReference type="ARBA" id="ARBA00006915"/>
    </source>
</evidence>
<organism evidence="6">
    <name type="scientific">freshwater metagenome</name>
    <dbReference type="NCBI Taxonomy" id="449393"/>
    <lineage>
        <taxon>unclassified sequences</taxon>
        <taxon>metagenomes</taxon>
        <taxon>ecological metagenomes</taxon>
    </lineage>
</organism>
<dbReference type="InterPro" id="IPR018090">
    <property type="entry name" value="Pyrmidine_PPas_bac/euk"/>
</dbReference>
<dbReference type="EMBL" id="CAFBLL010000015">
    <property type="protein sequence ID" value="CAB4859516.1"/>
    <property type="molecule type" value="Genomic_DNA"/>
</dbReference>
<dbReference type="GO" id="GO:0005829">
    <property type="term" value="C:cytosol"/>
    <property type="evidence" value="ECO:0007669"/>
    <property type="project" value="TreeGrafter"/>
</dbReference>
<keyword evidence="3" id="KW-0328">Glycosyltransferase</keyword>
<dbReference type="Gene3D" id="1.20.970.10">
    <property type="entry name" value="Transferase, Pyrimidine Nucleoside Phosphorylase, Chain C"/>
    <property type="match status" value="1"/>
</dbReference>
<protein>
    <submittedName>
        <fullName evidence="6">Unannotated protein</fullName>
    </submittedName>
</protein>
<dbReference type="InterPro" id="IPR036320">
    <property type="entry name" value="Glycosyl_Trfase_fam3_N_dom_sf"/>
</dbReference>
<sequence>MSTFDAVDLIIAKREKQELSTEAIDWLIENYTAGVVADEQMSAMAMAILLNGMNGREIKDLTMAMIASGERLNFESLGVPTTDKHSTGGVGDKITLPLAPLVAVFGVAVPQLSGRGLGHTGGTLDKLESIPGWRANLSNQEMTKQLAEVGAVICAAGSGLAPADKKLYALRDVTGTVEAIPLIASSIMSKKIAEGTGSLVLDVKVGSGAFMKDFARARQLAEVLVQLGKDAGVNTSALLTDMSTPLGLKVGNALEVEESVDVLAGGGPSDVIEITVALATEMLNLAGVKDVDVAAALKDGRAMDKWRAMISAQGGDPDAKLPVAKETQTVVAESDGVISELDALAVGLASWRLGAGRARKEDPVQFGAGVTLHAQLGDTVKKGAPLYTLHTDEPGRFARAAETIAKAYKIEAQAQVTRKLILDRISN</sequence>
<dbReference type="SUPFAM" id="SSF54680">
    <property type="entry name" value="Pyrimidine nucleoside phosphorylase C-terminal domain"/>
    <property type="match status" value="1"/>
</dbReference>
<proteinExistence type="inferred from homology"/>
<name>A0A6J7CP04_9ZZZZ</name>
<dbReference type="Pfam" id="PF07831">
    <property type="entry name" value="PYNP_C"/>
    <property type="match status" value="1"/>
</dbReference>
<accession>A0A6J7CP04</accession>
<evidence type="ECO:0000256" key="3">
    <source>
        <dbReference type="ARBA" id="ARBA00022676"/>
    </source>
</evidence>
<reference evidence="6" key="1">
    <citation type="submission" date="2020-05" db="EMBL/GenBank/DDBJ databases">
        <authorList>
            <person name="Chiriac C."/>
            <person name="Salcher M."/>
            <person name="Ghai R."/>
            <person name="Kavagutti S V."/>
        </authorList>
    </citation>
    <scope>NUCLEOTIDE SEQUENCE</scope>
</reference>
<dbReference type="Pfam" id="PF02885">
    <property type="entry name" value="Glycos_trans_3N"/>
    <property type="match status" value="1"/>
</dbReference>
<dbReference type="NCBIfam" id="NF004490">
    <property type="entry name" value="PRK05820.1"/>
    <property type="match status" value="1"/>
</dbReference>
<dbReference type="SUPFAM" id="SSF52418">
    <property type="entry name" value="Nucleoside phosphorylase/phosphoribosyltransferase catalytic domain"/>
    <property type="match status" value="1"/>
</dbReference>
<dbReference type="InterPro" id="IPR035902">
    <property type="entry name" value="Nuc_phospho_transferase"/>
</dbReference>
<dbReference type="NCBIfam" id="TIGR02644">
    <property type="entry name" value="Y_phosphoryl"/>
    <property type="match status" value="1"/>
</dbReference>